<accession>A0ABQ6N9E4</accession>
<dbReference type="EMBL" id="BRYB01002360">
    <property type="protein sequence ID" value="GMI43725.1"/>
    <property type="molecule type" value="Genomic_DNA"/>
</dbReference>
<name>A0ABQ6N9E4_9STRA</name>
<feature type="compositionally biased region" description="Polar residues" evidence="1">
    <location>
        <begin position="182"/>
        <end position="196"/>
    </location>
</feature>
<protein>
    <submittedName>
        <fullName evidence="2">Uncharacterized protein</fullName>
    </submittedName>
</protein>
<evidence type="ECO:0000313" key="3">
    <source>
        <dbReference type="Proteomes" id="UP001165060"/>
    </source>
</evidence>
<evidence type="ECO:0000313" key="2">
    <source>
        <dbReference type="EMBL" id="GMI43725.1"/>
    </source>
</evidence>
<keyword evidence="3" id="KW-1185">Reference proteome</keyword>
<proteinExistence type="predicted"/>
<feature type="compositionally biased region" description="Basic and acidic residues" evidence="1">
    <location>
        <begin position="131"/>
        <end position="141"/>
    </location>
</feature>
<organism evidence="2 3">
    <name type="scientific">Tetraparma gracilis</name>
    <dbReference type="NCBI Taxonomy" id="2962635"/>
    <lineage>
        <taxon>Eukaryota</taxon>
        <taxon>Sar</taxon>
        <taxon>Stramenopiles</taxon>
        <taxon>Ochrophyta</taxon>
        <taxon>Bolidophyceae</taxon>
        <taxon>Parmales</taxon>
        <taxon>Triparmaceae</taxon>
        <taxon>Tetraparma</taxon>
    </lineage>
</organism>
<sequence>MRSSVKAYMRRSKEPPLLAHVSQALTATTSKERRRVAGRAGFRVRAGRGRSAAELELVPEGGEVVVLLGPGEDLEGPVRVLTPAGTVGWGDPRTEAGDAVLVKGGAVDDEVDAAICALRSTLGRQGGGEARGARGEQREGPGRPLPGRPEEEEPQTPAPAPARPARKRAGSKLMQRNPPPTESQLASFGTLSSGVPLSSPAKKSIRSPERAKASTGLLREMLGEGRAYTRAHLHYTTAPSDAGTRRYKDYIVDHAVREKAVHRAQQEFKMEVARQQEKEQRAARGGA</sequence>
<dbReference type="Proteomes" id="UP001165060">
    <property type="component" value="Unassembled WGS sequence"/>
</dbReference>
<gene>
    <name evidence="2" type="ORF">TeGR_g5280</name>
</gene>
<reference evidence="2 3" key="1">
    <citation type="journal article" date="2023" name="Commun. Biol.">
        <title>Genome analysis of Parmales, the sister group of diatoms, reveals the evolutionary specialization of diatoms from phago-mixotrophs to photoautotrophs.</title>
        <authorList>
            <person name="Ban H."/>
            <person name="Sato S."/>
            <person name="Yoshikawa S."/>
            <person name="Yamada K."/>
            <person name="Nakamura Y."/>
            <person name="Ichinomiya M."/>
            <person name="Sato N."/>
            <person name="Blanc-Mathieu R."/>
            <person name="Endo H."/>
            <person name="Kuwata A."/>
            <person name="Ogata H."/>
        </authorList>
    </citation>
    <scope>NUCLEOTIDE SEQUENCE [LARGE SCALE GENOMIC DNA]</scope>
</reference>
<comment type="caution">
    <text evidence="2">The sequence shown here is derived from an EMBL/GenBank/DDBJ whole genome shotgun (WGS) entry which is preliminary data.</text>
</comment>
<feature type="region of interest" description="Disordered" evidence="1">
    <location>
        <begin position="124"/>
        <end position="213"/>
    </location>
</feature>
<evidence type="ECO:0000256" key="1">
    <source>
        <dbReference type="SAM" id="MobiDB-lite"/>
    </source>
</evidence>